<name>A0A1M7KH39_9BACT</name>
<dbReference type="STRING" id="388280.SAMN04488057_102459"/>
<dbReference type="OrthoDB" id="840371at2"/>
<evidence type="ECO:0000256" key="1">
    <source>
        <dbReference type="SAM" id="Phobius"/>
    </source>
</evidence>
<keyword evidence="1" id="KW-0812">Transmembrane</keyword>
<reference evidence="2 3" key="1">
    <citation type="submission" date="2016-11" db="EMBL/GenBank/DDBJ databases">
        <authorList>
            <person name="Jaros S."/>
            <person name="Januszkiewicz K."/>
            <person name="Wedrychowicz H."/>
        </authorList>
    </citation>
    <scope>NUCLEOTIDE SEQUENCE [LARGE SCALE GENOMIC DNA]</scope>
    <source>
        <strain evidence="2 3">CGMCC 1.6102</strain>
    </source>
</reference>
<protein>
    <submittedName>
        <fullName evidence="2">Uncharacterized protein</fullName>
    </submittedName>
</protein>
<dbReference type="AlphaFoldDB" id="A0A1M7KH39"/>
<evidence type="ECO:0000313" key="3">
    <source>
        <dbReference type="Proteomes" id="UP000184513"/>
    </source>
</evidence>
<dbReference type="EMBL" id="FRCY01000002">
    <property type="protein sequence ID" value="SHM64608.1"/>
    <property type="molecule type" value="Genomic_DNA"/>
</dbReference>
<organism evidence="2 3">
    <name type="scientific">Cyclobacterium lianum</name>
    <dbReference type="NCBI Taxonomy" id="388280"/>
    <lineage>
        <taxon>Bacteria</taxon>
        <taxon>Pseudomonadati</taxon>
        <taxon>Bacteroidota</taxon>
        <taxon>Cytophagia</taxon>
        <taxon>Cytophagales</taxon>
        <taxon>Cyclobacteriaceae</taxon>
        <taxon>Cyclobacterium</taxon>
    </lineage>
</organism>
<evidence type="ECO:0000313" key="2">
    <source>
        <dbReference type="EMBL" id="SHM64608.1"/>
    </source>
</evidence>
<accession>A0A1M7KH39</accession>
<keyword evidence="1" id="KW-1133">Transmembrane helix</keyword>
<dbReference type="RefSeq" id="WP_073092992.1">
    <property type="nucleotide sequence ID" value="NZ_FRCY01000002.1"/>
</dbReference>
<sequence length="142" mass="16315">MKKDKSELWEKYWSGESSLEEENLLFGNPGDLPVAGPEKSFRKGIVALRGEKPKAIPKPYAGLPWQRLAAGVALLCTIAACWWGYESYREQQRKQAYLQVVAAMELIQEQLQRGSQELENVENLKYLNTGADWYEINNQHQR</sequence>
<feature type="transmembrane region" description="Helical" evidence="1">
    <location>
        <begin position="68"/>
        <end position="85"/>
    </location>
</feature>
<dbReference type="Proteomes" id="UP000184513">
    <property type="component" value="Unassembled WGS sequence"/>
</dbReference>
<gene>
    <name evidence="2" type="ORF">SAMN04488057_102459</name>
</gene>
<proteinExistence type="predicted"/>
<keyword evidence="3" id="KW-1185">Reference proteome</keyword>
<keyword evidence="1" id="KW-0472">Membrane</keyword>